<dbReference type="OrthoDB" id="3258141at2759"/>
<proteinExistence type="predicted"/>
<evidence type="ECO:0000313" key="2">
    <source>
        <dbReference type="Proteomes" id="UP000307440"/>
    </source>
</evidence>
<name>A0A5C3KS91_COPMA</name>
<dbReference type="Proteomes" id="UP000307440">
    <property type="component" value="Unassembled WGS sequence"/>
</dbReference>
<accession>A0A5C3KS91</accession>
<gene>
    <name evidence="1" type="ORF">FA15DRAFT_462456</name>
</gene>
<organism evidence="1 2">
    <name type="scientific">Coprinopsis marcescibilis</name>
    <name type="common">Agaric fungus</name>
    <name type="synonym">Psathyrella marcescibilis</name>
    <dbReference type="NCBI Taxonomy" id="230819"/>
    <lineage>
        <taxon>Eukaryota</taxon>
        <taxon>Fungi</taxon>
        <taxon>Dikarya</taxon>
        <taxon>Basidiomycota</taxon>
        <taxon>Agaricomycotina</taxon>
        <taxon>Agaricomycetes</taxon>
        <taxon>Agaricomycetidae</taxon>
        <taxon>Agaricales</taxon>
        <taxon>Agaricineae</taxon>
        <taxon>Psathyrellaceae</taxon>
        <taxon>Coprinopsis</taxon>
    </lineage>
</organism>
<protein>
    <submittedName>
        <fullName evidence="1">Uncharacterized protein</fullName>
    </submittedName>
</protein>
<dbReference type="AlphaFoldDB" id="A0A5C3KS91"/>
<reference evidence="1 2" key="1">
    <citation type="journal article" date="2019" name="Nat. Ecol. Evol.">
        <title>Megaphylogeny resolves global patterns of mushroom evolution.</title>
        <authorList>
            <person name="Varga T."/>
            <person name="Krizsan K."/>
            <person name="Foldi C."/>
            <person name="Dima B."/>
            <person name="Sanchez-Garcia M."/>
            <person name="Sanchez-Ramirez S."/>
            <person name="Szollosi G.J."/>
            <person name="Szarkandi J.G."/>
            <person name="Papp V."/>
            <person name="Albert L."/>
            <person name="Andreopoulos W."/>
            <person name="Angelini C."/>
            <person name="Antonin V."/>
            <person name="Barry K.W."/>
            <person name="Bougher N.L."/>
            <person name="Buchanan P."/>
            <person name="Buyck B."/>
            <person name="Bense V."/>
            <person name="Catcheside P."/>
            <person name="Chovatia M."/>
            <person name="Cooper J."/>
            <person name="Damon W."/>
            <person name="Desjardin D."/>
            <person name="Finy P."/>
            <person name="Geml J."/>
            <person name="Haridas S."/>
            <person name="Hughes K."/>
            <person name="Justo A."/>
            <person name="Karasinski D."/>
            <person name="Kautmanova I."/>
            <person name="Kiss B."/>
            <person name="Kocsube S."/>
            <person name="Kotiranta H."/>
            <person name="LaButti K.M."/>
            <person name="Lechner B.E."/>
            <person name="Liimatainen K."/>
            <person name="Lipzen A."/>
            <person name="Lukacs Z."/>
            <person name="Mihaltcheva S."/>
            <person name="Morgado L.N."/>
            <person name="Niskanen T."/>
            <person name="Noordeloos M.E."/>
            <person name="Ohm R.A."/>
            <person name="Ortiz-Santana B."/>
            <person name="Ovrebo C."/>
            <person name="Racz N."/>
            <person name="Riley R."/>
            <person name="Savchenko A."/>
            <person name="Shiryaev A."/>
            <person name="Soop K."/>
            <person name="Spirin V."/>
            <person name="Szebenyi C."/>
            <person name="Tomsovsky M."/>
            <person name="Tulloss R.E."/>
            <person name="Uehling J."/>
            <person name="Grigoriev I.V."/>
            <person name="Vagvolgyi C."/>
            <person name="Papp T."/>
            <person name="Martin F.M."/>
            <person name="Miettinen O."/>
            <person name="Hibbett D.S."/>
            <person name="Nagy L.G."/>
        </authorList>
    </citation>
    <scope>NUCLEOTIDE SEQUENCE [LARGE SCALE GENOMIC DNA]</scope>
    <source>
        <strain evidence="1 2">CBS 121175</strain>
    </source>
</reference>
<sequence>MANLIRSAKSGCDWTLNELDSYNIHLEHQETLEFFGVPVLPDPAVDPELLQQLEAEDMQQDRNAELINLLDLAMLNSTGESAVDDFAVELFKLTGYVRRNRVARTRKDLPLLICGEWRHAKTDVCIVDRQQNDILLLVQEEKRLEDREPLDARAQLVAEALAAFTENNNSRESSGLPPLESKVMPGIVMAGTVPTFFKIPVTQELVTHVRHGTYPPTPTIAAYCFPPVPRPARRRSDGMKPLDNRRQTLSCYEAFKTIFVRSNTDSKASICPLGTL</sequence>
<keyword evidence="2" id="KW-1185">Reference proteome</keyword>
<evidence type="ECO:0000313" key="1">
    <source>
        <dbReference type="EMBL" id="TFK23489.1"/>
    </source>
</evidence>
<dbReference type="EMBL" id="ML210217">
    <property type="protein sequence ID" value="TFK23489.1"/>
    <property type="molecule type" value="Genomic_DNA"/>
</dbReference>